<organism evidence="1 2">
    <name type="scientific">[Candida] jaroonii</name>
    <dbReference type="NCBI Taxonomy" id="467808"/>
    <lineage>
        <taxon>Eukaryota</taxon>
        <taxon>Fungi</taxon>
        <taxon>Dikarya</taxon>
        <taxon>Ascomycota</taxon>
        <taxon>Saccharomycotina</taxon>
        <taxon>Pichiomycetes</taxon>
        <taxon>Debaryomycetaceae</taxon>
        <taxon>Yamadazyma</taxon>
    </lineage>
</organism>
<evidence type="ECO:0000313" key="2">
    <source>
        <dbReference type="Proteomes" id="UP001152531"/>
    </source>
</evidence>
<comment type="caution">
    <text evidence="1">The sequence shown here is derived from an EMBL/GenBank/DDBJ whole genome shotgun (WGS) entry which is preliminary data.</text>
</comment>
<gene>
    <name evidence="1" type="ORF">CLIB1444_04S03334</name>
</gene>
<sequence length="2640" mass="303961">MNYWVYLLLGLLSLAYVGTVVLLNKSPHVKVKGIGFFCILGITFNDGNKVIRIKKLRLKINLFRGKDSPLKLLNLEIHDCQIKNLTGSKEKSVKGPEGPIDLDHILKFIIPKRVYDLIFYYQILNQFHIMMFRCSIHDEAIPDTILYFDYAKLENSLRYDGHNVLTLLLFNGFLHGFDDAERIQIFRNVEIILSCDAIFDCRIDGTMDVGIINFSLGLSLGRVHIPLDHLPLAGKKPKDTQTVHHPISKGKLELIRQIWGIIDSAKLTLEDFKITSGPYRLSLATFQTSLTHSKDSSSKSLSDWSLHIASLKIFEAETKCFELPSATINFQCNPFGIIQGLENTHSAEQISDAAEKSDVSLSIILTNPTIDIYHDQLMRLKIRKFRNTFNKKDTNTTINYMNFLLALNYVTTKIVIVDTKVTEHLPGFTSNNYRRDDANNLTIKCTVDSIIQRFATQDLSKMLLKKITKNQNLYGLFKIKNFKAELNDNIFYISKSNFLTTYNVQNNKVSLKLNIKKFKLKSVNDAIFLAFRNVKTRKILLENKLYSELIEQGIATVCPTTPTVDTSEYVELFNILPEIVNYVKVDIFEVQADIICKEGLPSQKFYDENSGKTIDLKDYGRGVSIKLGHITLNYKKDKEEVSSHVYNFQCFTLSELNLDYMDDFDVVAMYNNTQSDFSDVSSLESIALAERDEEDLKQVKKVFDLDEMEINNFTNKQRDKNRLSVKVSEINGRVDIFLVWCVVYAMTLLKNFSPDVERLCSKQQMNSMLGKNEKKLKLDVNINVIAIVTRLPRKIDVLCEFDTFNFRDVFETSTIEFKYFRSYVVHPKTKLWSRFLTMKESFVTVNALVEDNNLLDIVCSGMRLNIPHGFLFYTVFDNIVTFGKAIKQIFHNFENIRNKIYDFESIKPEAKGPFHMPPINLKSKILGITLENDPFENEISYILELGKYEQKIRLQKWKAFEKKSEEIMNNTIDSKIKLQENGSRSPNNTAFKFDKSKRSEPLLSDQEAHDKIAEARELLEAEMSCSWIHKFQKFRTTKLKNWKHRADRAWGEEIINDRITEKFDILNYLPGPLLLGAFFRNLDLSVKTSPIDDLDKFLHDFGKGQPKLDYSILVPLYLSIKSSGFFVFLRDYALPLISFPDNDNANKPSFQLDGNIVINEKMITRKEEMRLIWVPFSPPMAPDLTEDSFYSVLVPRTLTPVKFMTDINCKIDSDRAAMISYCKSYQAVLSAATSALDNFTKPPIDDSPLGWWDKVALLAHGRITFEIANELCFHMKSSTDPYDLTGRASGFVFCWKNNVVLAIDGNKKPSEIVTLNSDDFLLAIPNYSLAERKSWSLFYDEMADESSYDDDAESKKYQKRVMELSSDEKVQWTLGFSFERNKNDSVSLSDKEERTTLFRPHYDVFVTSPYYDYHPDSYEGYRSDYLHMAISVKSTSKKGNSSNTVHLTPLTFEYFFYWWHTITEETSLPVRQGPLFNSANSIDKSHVKMSSHLFTVKYQLIFDRLTISHLYLHSSGEGNKRITFTGLKARSSKVIIDLHQRKELLTYVNKKLNIENQIMHLKMNQAEISFEDTDIRLVNAIFADHSVQANLAKYLQGNSLTDSSSNDTEPSGNRYLGWVNGLDIHGDDFSWIDQSDFIELEQREVLSPYPKITVAPFCYSPKFTYVREFSLQEDGPYPFGREDVHDCQIGLEKPEDTQGSLLSDRLKIIQQELLANEELLKSLKTAPQDPSIKQEIIRVKKEIEITKDKQDLIQGVYEEITGKIAPGDDVSGTDDLAANTISRLNSRSLSVYSGHRSVDEANQVRLLNKEASEFHNRFIVHNLQFKWNDKLRDLFMIYMRLVGDRKSQTYYMSRKAVDLVETVLNCVPDEFEVPKLEESFCTECKAGEDVLNGFDDYLDDVNKEMEEAEHKFLIKLIHPQIQLVSEKDPESAALVVSKDLEMRVISVNVKDFSKLVSADNEVSGLIETRYGGIFNSSSMLVFRKSDSVISHPNTPYGYVDGQLAVDWPPWIECENIYDGSYMKDNVVTERNSMALTVRKPNYLYVDSGTSSQKDEIKVHIAKFVINADSRQYTTLFHVITDLLLHSKAEKNSLMNKLDKIMSLADNDDFYGLDVRVKELQESIREFQHLLLRLDIKSIKLDAREQRMANQLELEIAKRRLELSTIMSGLGLRNMKLSTNKRASKSWLISVDQIIWHLLDNSRAPFIDFALADAKFKRVDAMDGSNRNRVEVNMIQGFNLQEKAVYPELLSPIDEESRDKNTPIVLMTWRMLNSVGGIPIMQSAKLSIQPLKLQLDYETSKKLFEYMFPKEKKQKSKKTRVTSFDVSRSPDMRSSDISRSPDMRSSDVKSSDRSDIREDSRHSRQSRDMSDISSNDFMPIERPKNVFKNFINGSSKSSQSTPTDDEFDLSSSHSLKKITSTSTRFSSSEDVSLPPMDKIDSKAKESKDCKLPRRRPKKKTEEDEDDIALILSRSSKFFSIVDIEVEKVKLIISFKAPGHLNIIDVHNLSLNIPTLRYQNKTWSGEDFILRLRKDIIKVILQHTGQILGNKFKIRRRRLLKQPLKQIANYASFVSVQDLQGENNVTEEARRPNHHHHHHHHRRVEDTRRSSNHLQSFENMLQEIVDEEEEEEDEPESSTSTN</sequence>
<dbReference type="Proteomes" id="UP001152531">
    <property type="component" value="Unassembled WGS sequence"/>
</dbReference>
<dbReference type="EMBL" id="CALSDN010000004">
    <property type="protein sequence ID" value="CAH6720582.1"/>
    <property type="molecule type" value="Genomic_DNA"/>
</dbReference>
<keyword evidence="2" id="KW-1185">Reference proteome</keyword>
<evidence type="ECO:0000313" key="1">
    <source>
        <dbReference type="EMBL" id="CAH6720582.1"/>
    </source>
</evidence>
<protein>
    <submittedName>
        <fullName evidence="1">Uncharacterized protein</fullName>
    </submittedName>
</protein>
<name>A0ACA9Y6M3_9ASCO</name>
<accession>A0ACA9Y6M3</accession>
<proteinExistence type="predicted"/>
<reference evidence="1" key="1">
    <citation type="submission" date="2022-06" db="EMBL/GenBank/DDBJ databases">
        <authorList>
            <person name="Legras J.-L."/>
            <person name="Devillers H."/>
            <person name="Grondin C."/>
        </authorList>
    </citation>
    <scope>NUCLEOTIDE SEQUENCE</scope>
    <source>
        <strain evidence="1">CLIB 1444</strain>
    </source>
</reference>